<dbReference type="InterPro" id="IPR001602">
    <property type="entry name" value="UPF0047_YjbQ-like"/>
</dbReference>
<dbReference type="Pfam" id="PF01894">
    <property type="entry name" value="YjbQ"/>
    <property type="match status" value="1"/>
</dbReference>
<dbReference type="NCBIfam" id="TIGR00149">
    <property type="entry name" value="TIGR00149_YjbQ"/>
    <property type="match status" value="1"/>
</dbReference>
<organism evidence="2">
    <name type="scientific">Thermodesulfatator atlanticus</name>
    <dbReference type="NCBI Taxonomy" id="501497"/>
    <lineage>
        <taxon>Bacteria</taxon>
        <taxon>Pseudomonadati</taxon>
        <taxon>Thermodesulfobacteriota</taxon>
        <taxon>Thermodesulfobacteria</taxon>
        <taxon>Thermodesulfobacteriales</taxon>
        <taxon>Thermodesulfatatoraceae</taxon>
        <taxon>Thermodesulfatator</taxon>
    </lineage>
</organism>
<comment type="similarity">
    <text evidence="1">Belongs to the UPF0047 family.</text>
</comment>
<protein>
    <submittedName>
        <fullName evidence="2">YjbQ family protein</fullName>
    </submittedName>
</protein>
<dbReference type="PIRSF" id="PIRSF004681">
    <property type="entry name" value="UCP004681"/>
    <property type="match status" value="1"/>
</dbReference>
<dbReference type="PANTHER" id="PTHR30615">
    <property type="entry name" value="UNCHARACTERIZED PROTEIN YJBQ-RELATED"/>
    <property type="match status" value="1"/>
</dbReference>
<gene>
    <name evidence="2" type="ORF">ENJ96_05995</name>
</gene>
<sequence length="139" mass="15550">MIIKTKELTLKTQGFCDIHDLTPAAEEFLRLSAVKEGQFLVHVPGSTAAVTTIEYEPGVLKDLCRALAQIAPEDIPYEHDKAWGDGNGFSHVRAALMKPSLCIPVAEGRLILGTWQQIVLLDFDNRPRRRRVIFQVLGR</sequence>
<comment type="caution">
    <text evidence="2">The sequence shown here is derived from an EMBL/GenBank/DDBJ whole genome shotgun (WGS) entry which is preliminary data.</text>
</comment>
<dbReference type="EMBL" id="DROK01000171">
    <property type="protein sequence ID" value="HHI97385.1"/>
    <property type="molecule type" value="Genomic_DNA"/>
</dbReference>
<dbReference type="PROSITE" id="PS01314">
    <property type="entry name" value="UPF0047"/>
    <property type="match status" value="1"/>
</dbReference>
<dbReference type="SUPFAM" id="SSF111038">
    <property type="entry name" value="YjbQ-like"/>
    <property type="match status" value="1"/>
</dbReference>
<evidence type="ECO:0000256" key="1">
    <source>
        <dbReference type="ARBA" id="ARBA00005534"/>
    </source>
</evidence>
<dbReference type="Gene3D" id="2.60.120.460">
    <property type="entry name" value="YjbQ-like"/>
    <property type="match status" value="1"/>
</dbReference>
<dbReference type="PANTHER" id="PTHR30615:SF8">
    <property type="entry name" value="UPF0047 PROTEIN C4A8.02C"/>
    <property type="match status" value="1"/>
</dbReference>
<dbReference type="AlphaFoldDB" id="A0A7V5P053"/>
<dbReference type="InterPro" id="IPR035917">
    <property type="entry name" value="YjbQ-like_sf"/>
</dbReference>
<reference evidence="2" key="1">
    <citation type="journal article" date="2020" name="mSystems">
        <title>Genome- and Community-Level Interaction Insights into Carbon Utilization and Element Cycling Functions of Hydrothermarchaeota in Hydrothermal Sediment.</title>
        <authorList>
            <person name="Zhou Z."/>
            <person name="Liu Y."/>
            <person name="Xu W."/>
            <person name="Pan J."/>
            <person name="Luo Z.H."/>
            <person name="Li M."/>
        </authorList>
    </citation>
    <scope>NUCLEOTIDE SEQUENCE [LARGE SCALE GENOMIC DNA]</scope>
    <source>
        <strain evidence="2">HyVt-533</strain>
    </source>
</reference>
<proteinExistence type="inferred from homology"/>
<accession>A0A7V5P053</accession>
<evidence type="ECO:0000313" key="2">
    <source>
        <dbReference type="EMBL" id="HHI97385.1"/>
    </source>
</evidence>
<name>A0A7V5P053_9BACT</name>
<dbReference type="Proteomes" id="UP000886101">
    <property type="component" value="Unassembled WGS sequence"/>
</dbReference>